<name>A0ABU7E2R0_9TELE</name>
<proteinExistence type="predicted"/>
<gene>
    <name evidence="1" type="ORF">CHARACLAT_022806</name>
</gene>
<comment type="caution">
    <text evidence="1">The sequence shown here is derived from an EMBL/GenBank/DDBJ whole genome shotgun (WGS) entry which is preliminary data.</text>
</comment>
<sequence>MAVNGKWPALVERFIKFEDTKVLHTTISNTHIHTPTVVGYIMATAALRQTVRSKAATTSVPLSPLTAISRQGGSCQRTQRLRHMTTDIVTTVAPMYWVQL</sequence>
<accession>A0ABU7E2R0</accession>
<evidence type="ECO:0000313" key="1">
    <source>
        <dbReference type="EMBL" id="MED6281558.1"/>
    </source>
</evidence>
<keyword evidence="2" id="KW-1185">Reference proteome</keyword>
<reference evidence="1 2" key="1">
    <citation type="submission" date="2021-06" db="EMBL/GenBank/DDBJ databases">
        <authorList>
            <person name="Palmer J.M."/>
        </authorList>
    </citation>
    <scope>NUCLEOTIDE SEQUENCE [LARGE SCALE GENOMIC DNA]</scope>
    <source>
        <strain evidence="1 2">CL_MEX2019</strain>
        <tissue evidence="1">Muscle</tissue>
    </source>
</reference>
<evidence type="ECO:0000313" key="2">
    <source>
        <dbReference type="Proteomes" id="UP001352852"/>
    </source>
</evidence>
<dbReference type="Proteomes" id="UP001352852">
    <property type="component" value="Unassembled WGS sequence"/>
</dbReference>
<protein>
    <submittedName>
        <fullName evidence="1">Uncharacterized protein</fullName>
    </submittedName>
</protein>
<organism evidence="1 2">
    <name type="scientific">Characodon lateralis</name>
    <dbReference type="NCBI Taxonomy" id="208331"/>
    <lineage>
        <taxon>Eukaryota</taxon>
        <taxon>Metazoa</taxon>
        <taxon>Chordata</taxon>
        <taxon>Craniata</taxon>
        <taxon>Vertebrata</taxon>
        <taxon>Euteleostomi</taxon>
        <taxon>Actinopterygii</taxon>
        <taxon>Neopterygii</taxon>
        <taxon>Teleostei</taxon>
        <taxon>Neoteleostei</taxon>
        <taxon>Acanthomorphata</taxon>
        <taxon>Ovalentaria</taxon>
        <taxon>Atherinomorphae</taxon>
        <taxon>Cyprinodontiformes</taxon>
        <taxon>Goodeidae</taxon>
        <taxon>Characodon</taxon>
    </lineage>
</organism>
<dbReference type="EMBL" id="JAHUTJ010043344">
    <property type="protein sequence ID" value="MED6281558.1"/>
    <property type="molecule type" value="Genomic_DNA"/>
</dbReference>